<comment type="caution">
    <text evidence="1">The sequence shown here is derived from an EMBL/GenBank/DDBJ whole genome shotgun (WGS) entry which is preliminary data.</text>
</comment>
<sequence>MEKGLVFGEETIEVAVDVFMDQNDRRELSTSVEFSYDKSLTLEHIENKAIEMAKEKLKKISNEI</sequence>
<protein>
    <submittedName>
        <fullName evidence="1">Uncharacterized protein</fullName>
    </submittedName>
</protein>
<evidence type="ECO:0000313" key="1">
    <source>
        <dbReference type="EMBL" id="MDX8000786.1"/>
    </source>
</evidence>
<keyword evidence="2" id="KW-1185">Reference proteome</keyword>
<accession>A0ABU4SQE1</accession>
<organism evidence="1 2">
    <name type="scientific">Xenorhabdus littoralis</name>
    <dbReference type="NCBI Taxonomy" id="2582835"/>
    <lineage>
        <taxon>Bacteria</taxon>
        <taxon>Pseudomonadati</taxon>
        <taxon>Pseudomonadota</taxon>
        <taxon>Gammaproteobacteria</taxon>
        <taxon>Enterobacterales</taxon>
        <taxon>Morganellaceae</taxon>
        <taxon>Xenorhabdus</taxon>
    </lineage>
</organism>
<evidence type="ECO:0000313" key="2">
    <source>
        <dbReference type="Proteomes" id="UP001271640"/>
    </source>
</evidence>
<reference evidence="2" key="1">
    <citation type="journal article" date="2024" name="Toxins">
        <title>Genome Sequence Analysis of Native Xenorhabdus Strains Isolated from Entomopathogenic Nematodes in Argentina.</title>
        <authorList>
            <person name="Palma L."/>
            <person name="Frizzo L."/>
            <person name="Kaiser S."/>
            <person name="Berry C."/>
            <person name="Caballero P."/>
            <person name="Bode H.B."/>
            <person name="Del Valle E.E."/>
        </authorList>
    </citation>
    <scope>NUCLEOTIDE SEQUENCE [LARGE SCALE GENOMIC DNA]</scope>
    <source>
        <strain evidence="2">Reich</strain>
    </source>
</reference>
<proteinExistence type="predicted"/>
<gene>
    <name evidence="1" type="ORF">FE394_16715</name>
</gene>
<name>A0ABU4SQE1_9GAMM</name>
<dbReference type="EMBL" id="VCDP01000083">
    <property type="protein sequence ID" value="MDX8000786.1"/>
    <property type="molecule type" value="Genomic_DNA"/>
</dbReference>
<dbReference type="Proteomes" id="UP001271640">
    <property type="component" value="Unassembled WGS sequence"/>
</dbReference>